<sequence length="155" mass="16353">MGKYAMWLGHWQPRFNAFTTQVEVVLHGSFDADESAVRGPNEAVRAGLKELEGYETAVAVKDAGWGPGAVAHEALTYAHAAAVVRGCSFPLSPSLSAKRLQQLLPFVGGFTARIIHQLLTTAASSWSVSEPTSQCATPKASCGPAQPAAQPALHL</sequence>
<accession>A0ABY8TZ69</accession>
<name>A0ABY8TZ69_TETOB</name>
<evidence type="ECO:0000313" key="2">
    <source>
        <dbReference type="Proteomes" id="UP001244341"/>
    </source>
</evidence>
<organism evidence="1 2">
    <name type="scientific">Tetradesmus obliquus</name>
    <name type="common">Green alga</name>
    <name type="synonym">Acutodesmus obliquus</name>
    <dbReference type="NCBI Taxonomy" id="3088"/>
    <lineage>
        <taxon>Eukaryota</taxon>
        <taxon>Viridiplantae</taxon>
        <taxon>Chlorophyta</taxon>
        <taxon>core chlorophytes</taxon>
        <taxon>Chlorophyceae</taxon>
        <taxon>CS clade</taxon>
        <taxon>Sphaeropleales</taxon>
        <taxon>Scenedesmaceae</taxon>
        <taxon>Tetradesmus</taxon>
    </lineage>
</organism>
<protein>
    <submittedName>
        <fullName evidence="1">Uncharacterized protein</fullName>
    </submittedName>
</protein>
<keyword evidence="2" id="KW-1185">Reference proteome</keyword>
<dbReference type="Proteomes" id="UP001244341">
    <property type="component" value="Chromosome 4b"/>
</dbReference>
<reference evidence="1 2" key="1">
    <citation type="submission" date="2023-05" db="EMBL/GenBank/DDBJ databases">
        <title>A 100% complete, gapless, phased diploid assembly of the Scenedesmus obliquus UTEX 3031 genome.</title>
        <authorList>
            <person name="Biondi T.C."/>
            <person name="Hanschen E.R."/>
            <person name="Kwon T."/>
            <person name="Eng W."/>
            <person name="Kruse C.P.S."/>
            <person name="Koehler S.I."/>
            <person name="Kunde Y."/>
            <person name="Gleasner C.D."/>
            <person name="You Mak K.T."/>
            <person name="Polle J."/>
            <person name="Hovde B.T."/>
            <person name="Starkenburg S.R."/>
        </authorList>
    </citation>
    <scope>NUCLEOTIDE SEQUENCE [LARGE SCALE GENOMIC DNA]</scope>
    <source>
        <strain evidence="1 2">DOE0152z</strain>
    </source>
</reference>
<evidence type="ECO:0000313" key="1">
    <source>
        <dbReference type="EMBL" id="WIA13551.1"/>
    </source>
</evidence>
<proteinExistence type="predicted"/>
<gene>
    <name evidence="1" type="ORF">OEZ85_007120</name>
</gene>
<dbReference type="EMBL" id="CP126211">
    <property type="protein sequence ID" value="WIA13551.1"/>
    <property type="molecule type" value="Genomic_DNA"/>
</dbReference>